<dbReference type="Gene3D" id="3.30.70.1440">
    <property type="entry name" value="Multidrug efflux transporter AcrB pore domain"/>
    <property type="match status" value="1"/>
</dbReference>
<comment type="similarity">
    <text evidence="2">Belongs to the resistance-nodulation-cell division (RND) (TC 2.A.6) family.</text>
</comment>
<evidence type="ECO:0000256" key="5">
    <source>
        <dbReference type="ARBA" id="ARBA00022692"/>
    </source>
</evidence>
<accession>A0ABR7U472</accession>
<dbReference type="RefSeq" id="WP_188098699.1">
    <property type="nucleotide sequence ID" value="NZ_JAANIH010000010.1"/>
</dbReference>
<keyword evidence="10" id="KW-1185">Reference proteome</keyword>
<dbReference type="EMBL" id="JAATTO010000009">
    <property type="protein sequence ID" value="MBC9978224.1"/>
    <property type="molecule type" value="Genomic_DNA"/>
</dbReference>
<evidence type="ECO:0000256" key="3">
    <source>
        <dbReference type="ARBA" id="ARBA00022448"/>
    </source>
</evidence>
<evidence type="ECO:0000256" key="7">
    <source>
        <dbReference type="ARBA" id="ARBA00023136"/>
    </source>
</evidence>
<dbReference type="SUPFAM" id="SSF82866">
    <property type="entry name" value="Multidrug efflux transporter AcrB transmembrane domain"/>
    <property type="match status" value="2"/>
</dbReference>
<protein>
    <submittedName>
        <fullName evidence="9">CusA/CzcA family heavy metal efflux RND transporter</fullName>
    </submittedName>
</protein>
<keyword evidence="4" id="KW-1003">Cell membrane</keyword>
<dbReference type="Gene3D" id="3.30.2090.10">
    <property type="entry name" value="Multidrug efflux transporter AcrB TolC docking domain, DN and DC subdomains"/>
    <property type="match status" value="2"/>
</dbReference>
<evidence type="ECO:0000313" key="10">
    <source>
        <dbReference type="Proteomes" id="UP000639516"/>
    </source>
</evidence>
<comment type="subcellular location">
    <subcellularLocation>
        <location evidence="1">Cell membrane</location>
        <topology evidence="1">Multi-pass membrane protein</topology>
    </subcellularLocation>
</comment>
<dbReference type="InterPro" id="IPR004763">
    <property type="entry name" value="CusA-like"/>
</dbReference>
<evidence type="ECO:0000256" key="1">
    <source>
        <dbReference type="ARBA" id="ARBA00004651"/>
    </source>
</evidence>
<sequence length="1073" mass="115227">MIEAVLSFAIRQRWLVMIGVVLMAAFGAWNFTRLPIDAVPDITNVQIQINSRAPGYSPLEVEQRITFPVETAMGGLPHLESTRSQSRYGLSQVTVIFKDGTDIYFARQLVNERIQQVKDQLPTGVETAMGPISTGLGEIYLFTVEAKPGARKAGGGEYTPSDLRTIQDWIIKPQLRNVPGVIEVNTIGGFERQFQVLPDPAQLMAYKLNFRDVMTALAANNANVGAGYIEHNGEQYLVRTPGQVANVEEIKEIVIGSHKGVPIRIADVADVTEGKDLRTGAATINGKETVLGTAMLLIGENSRAVAQSVAAKLKEIGKSLPDGVIAHAVYDRTHLVEATVATVEKNLVEGALLVIVVLFLILGNFKAAIATACVIPLAMLFTITGMVENKVSANLMSLGAIDFGIIIDGAVIIVENCLRLLAAEQHRLGRLLSRQERFETILAGSREVIGPSLFGTLIIAVVYLPILTLTGVEGKMFTPMALTVLMALTGAAILSMTFVPAAVALLVTGKVSEHENWFMRGARHLYTPLLNASIRSRLGVAAIATLFVVVCGIAATHMGFEFIPSLDEGDVSLQAIRIPGTSLTQSLEMEALLEKRLLKIPEVKDVFARTGTAEVATDLMPPSTSDGYVMLRPRKEWPDPQRSKAAVVSEIQEAVEEIPGSVYEISQPIQQRMNELISGVRSDVGVKIFGDDLDVLVQSAAKVQAVLQNVQGAADVKTEQASGLPVLTVKLNRQALSRYGISVGGVQNLVEIAVGGKKSGQVFEGDRRFDIVVRLPEHLRSDIEAIKALPVPLPPLDNQTKATPAVWNNSPLAQIRYVPLSELAQIDLAPGPNQISREQGKRRIVVTANVRGRDLGSFVADAQEQVEAKVKLPAGYWIGWGGQFEQLVSATQRLTIVVPIALLLIFLLLFMSLGSMADALLVFSGVPLALTGGIIALLLRGIPLSISAGIGFIALSGVAVLNGLVIITFIERLRQEGHRLVDAVREGALTRLRPVLMTALVASLGFVPMAIATGAGAEVQRPLATVVIGGIISSTILTLLVLPALYVLFRREDLENGAAVQPHAANTTNGETP</sequence>
<gene>
    <name evidence="9" type="ORF">HA482_08340</name>
</gene>
<name>A0ABR7U472_9BRAD</name>
<keyword evidence="7 8" id="KW-0472">Membrane</keyword>
<organism evidence="9 10">
    <name type="scientific">Bradyrhizobium campsiandrae</name>
    <dbReference type="NCBI Taxonomy" id="1729892"/>
    <lineage>
        <taxon>Bacteria</taxon>
        <taxon>Pseudomonadati</taxon>
        <taxon>Pseudomonadota</taxon>
        <taxon>Alphaproteobacteria</taxon>
        <taxon>Hyphomicrobiales</taxon>
        <taxon>Nitrobacteraceae</taxon>
        <taxon>Bradyrhizobium</taxon>
    </lineage>
</organism>
<feature type="transmembrane region" description="Helical" evidence="8">
    <location>
        <begin position="948"/>
        <end position="970"/>
    </location>
</feature>
<dbReference type="PANTHER" id="PTHR32063:SF24">
    <property type="entry name" value="CATION EFFLUX SYSTEM (ACRB_ACRD_ACRF FAMILY)"/>
    <property type="match status" value="1"/>
</dbReference>
<feature type="transmembrane region" description="Helical" evidence="8">
    <location>
        <begin position="538"/>
        <end position="560"/>
    </location>
</feature>
<feature type="transmembrane region" description="Helical" evidence="8">
    <location>
        <begin position="995"/>
        <end position="1017"/>
    </location>
</feature>
<dbReference type="InterPro" id="IPR027463">
    <property type="entry name" value="AcrB_DN_DC_subdom"/>
</dbReference>
<feature type="transmembrane region" description="Helical" evidence="8">
    <location>
        <begin position="403"/>
        <end position="422"/>
    </location>
</feature>
<feature type="transmembrane region" description="Helical" evidence="8">
    <location>
        <begin position="484"/>
        <end position="507"/>
    </location>
</feature>
<keyword evidence="5 8" id="KW-0812">Transmembrane</keyword>
<dbReference type="Gene3D" id="3.30.70.1320">
    <property type="entry name" value="Multidrug efflux transporter AcrB pore domain like"/>
    <property type="match status" value="1"/>
</dbReference>
<keyword evidence="6 8" id="KW-1133">Transmembrane helix</keyword>
<feature type="transmembrane region" description="Helical" evidence="8">
    <location>
        <begin position="1023"/>
        <end position="1049"/>
    </location>
</feature>
<evidence type="ECO:0000256" key="6">
    <source>
        <dbReference type="ARBA" id="ARBA00022989"/>
    </source>
</evidence>
<dbReference type="Gene3D" id="1.20.1640.10">
    <property type="entry name" value="Multidrug efflux transporter AcrB transmembrane domain"/>
    <property type="match status" value="2"/>
</dbReference>
<comment type="caution">
    <text evidence="9">The sequence shown here is derived from an EMBL/GenBank/DDBJ whole genome shotgun (WGS) entry which is preliminary data.</text>
</comment>
<feature type="transmembrane region" description="Helical" evidence="8">
    <location>
        <begin position="894"/>
        <end position="913"/>
    </location>
</feature>
<feature type="transmembrane region" description="Helical" evidence="8">
    <location>
        <begin position="14"/>
        <end position="32"/>
    </location>
</feature>
<evidence type="ECO:0000256" key="8">
    <source>
        <dbReference type="SAM" id="Phobius"/>
    </source>
</evidence>
<dbReference type="PANTHER" id="PTHR32063">
    <property type="match status" value="1"/>
</dbReference>
<dbReference type="PRINTS" id="PR00702">
    <property type="entry name" value="ACRIFLAVINRP"/>
</dbReference>
<feature type="transmembrane region" description="Helical" evidence="8">
    <location>
        <begin position="352"/>
        <end position="383"/>
    </location>
</feature>
<dbReference type="SUPFAM" id="SSF82714">
    <property type="entry name" value="Multidrug efflux transporter AcrB TolC docking domain, DN and DC subdomains"/>
    <property type="match status" value="2"/>
</dbReference>
<feature type="transmembrane region" description="Helical" evidence="8">
    <location>
        <begin position="920"/>
        <end position="942"/>
    </location>
</feature>
<reference evidence="9 10" key="1">
    <citation type="journal article" date="2020" name="Arch. Microbiol.">
        <title>Bradyrhizobium campsiandrae sp. nov., a nitrogen-fixing bacterial strain isolated from a native leguminous tree from the Amazon adapted to flooded conditions.</title>
        <authorList>
            <person name="Cabral Michel D."/>
            <person name="Martins da Costa E."/>
            <person name="Azarias Guimaraes A."/>
            <person name="Soares de Carvalho T."/>
            <person name="Santos de Castro Caputo P."/>
            <person name="Willems A."/>
            <person name="de Souza Moreira F.M."/>
        </authorList>
    </citation>
    <scope>NUCLEOTIDE SEQUENCE [LARGE SCALE GENOMIC DNA]</scope>
    <source>
        <strain evidence="10">INPA 384B</strain>
    </source>
</reference>
<dbReference type="Proteomes" id="UP000639516">
    <property type="component" value="Unassembled WGS sequence"/>
</dbReference>
<evidence type="ECO:0000256" key="4">
    <source>
        <dbReference type="ARBA" id="ARBA00022475"/>
    </source>
</evidence>
<dbReference type="SUPFAM" id="SSF82693">
    <property type="entry name" value="Multidrug efflux transporter AcrB pore domain, PN1, PN2, PC1 and PC2 subdomains"/>
    <property type="match status" value="3"/>
</dbReference>
<evidence type="ECO:0000256" key="2">
    <source>
        <dbReference type="ARBA" id="ARBA00010942"/>
    </source>
</evidence>
<dbReference type="Pfam" id="PF00873">
    <property type="entry name" value="ACR_tran"/>
    <property type="match status" value="1"/>
</dbReference>
<evidence type="ECO:0000313" key="9">
    <source>
        <dbReference type="EMBL" id="MBC9978224.1"/>
    </source>
</evidence>
<proteinExistence type="inferred from homology"/>
<dbReference type="InterPro" id="IPR001036">
    <property type="entry name" value="Acrflvin-R"/>
</dbReference>
<dbReference type="Gene3D" id="3.30.70.1430">
    <property type="entry name" value="Multidrug efflux transporter AcrB pore domain"/>
    <property type="match status" value="2"/>
</dbReference>
<keyword evidence="3" id="KW-0813">Transport</keyword>
<feature type="transmembrane region" description="Helical" evidence="8">
    <location>
        <begin position="443"/>
        <end position="464"/>
    </location>
</feature>
<dbReference type="NCBIfam" id="TIGR00914">
    <property type="entry name" value="2A0601"/>
    <property type="match status" value="1"/>
</dbReference>